<name>C7LYE8_ACIFD</name>
<dbReference type="PROSITE" id="PS51257">
    <property type="entry name" value="PROKAR_LIPOPROTEIN"/>
    <property type="match status" value="1"/>
</dbReference>
<feature type="signal peptide" evidence="2">
    <location>
        <begin position="1"/>
        <end position="24"/>
    </location>
</feature>
<dbReference type="OrthoDB" id="3400969at2"/>
<dbReference type="AlphaFoldDB" id="C7LYE8"/>
<sequence length="220" mass="21938">MTSWYGRSRLHAGILVAVAGIGLAACGQATSSTHSTSSSRSSSTPKRSSSQTSSTRSSSGSSSTPAAVAPCDTAALSASLGQPSGAAGTTYYPLLLTNVSSRSCTLYGYPGVSLVVSASGSQVGRSASRVAGSEQTATLEPGQSAQAILGIEVAQNYPTSTCQPTKVGGVRVYPPDQTTALYVSAPELYGCANRSVDLLTIEPLTRAQSGTGSGSGGATS</sequence>
<evidence type="ECO:0000256" key="1">
    <source>
        <dbReference type="SAM" id="MobiDB-lite"/>
    </source>
</evidence>
<evidence type="ECO:0000313" key="5">
    <source>
        <dbReference type="Proteomes" id="UP000000771"/>
    </source>
</evidence>
<keyword evidence="5" id="KW-1185">Reference proteome</keyword>
<accession>C7LYE8</accession>
<reference evidence="4 5" key="1">
    <citation type="journal article" date="2009" name="Stand. Genomic Sci.">
        <title>Complete genome sequence of Acidimicrobium ferrooxidans type strain (ICP).</title>
        <authorList>
            <person name="Clum A."/>
            <person name="Nolan M."/>
            <person name="Lang E."/>
            <person name="Glavina Del Rio T."/>
            <person name="Tice H."/>
            <person name="Copeland A."/>
            <person name="Cheng J.F."/>
            <person name="Lucas S."/>
            <person name="Chen F."/>
            <person name="Bruce D."/>
            <person name="Goodwin L."/>
            <person name="Pitluck S."/>
            <person name="Ivanova N."/>
            <person name="Mavrommatis K."/>
            <person name="Mikhailova N."/>
            <person name="Pati A."/>
            <person name="Chen A."/>
            <person name="Palaniappan K."/>
            <person name="Goker M."/>
            <person name="Spring S."/>
            <person name="Land M."/>
            <person name="Hauser L."/>
            <person name="Chang Y.J."/>
            <person name="Jeffries C.C."/>
            <person name="Chain P."/>
            <person name="Bristow J."/>
            <person name="Eisen J.A."/>
            <person name="Markowitz V."/>
            <person name="Hugenholtz P."/>
            <person name="Kyrpides N.C."/>
            <person name="Klenk H.P."/>
            <person name="Lapidus A."/>
        </authorList>
    </citation>
    <scope>NUCLEOTIDE SEQUENCE [LARGE SCALE GENOMIC DNA]</scope>
    <source>
        <strain evidence="5">DSM 10331 / JCM 15462 / NBRC 103882 / ICP</strain>
    </source>
</reference>
<keyword evidence="2" id="KW-0732">Signal</keyword>
<feature type="chain" id="PRO_5002978046" description="DUF4232 domain-containing protein" evidence="2">
    <location>
        <begin position="25"/>
        <end position="220"/>
    </location>
</feature>
<dbReference type="RefSeq" id="WP_015798245.1">
    <property type="nucleotide sequence ID" value="NC_013124.1"/>
</dbReference>
<feature type="region of interest" description="Disordered" evidence="1">
    <location>
        <begin position="32"/>
        <end position="66"/>
    </location>
</feature>
<dbReference type="InterPro" id="IPR025326">
    <property type="entry name" value="DUF4232"/>
</dbReference>
<dbReference type="EMBL" id="CP001631">
    <property type="protein sequence ID" value="ACU53756.1"/>
    <property type="molecule type" value="Genomic_DNA"/>
</dbReference>
<evidence type="ECO:0000256" key="2">
    <source>
        <dbReference type="SAM" id="SignalP"/>
    </source>
</evidence>
<dbReference type="STRING" id="525909.Afer_0809"/>
<dbReference type="HOGENOM" id="CLU_079632_3_0_11"/>
<feature type="domain" description="DUF4232" evidence="3">
    <location>
        <begin position="71"/>
        <end position="203"/>
    </location>
</feature>
<proteinExistence type="predicted"/>
<feature type="compositionally biased region" description="Low complexity" evidence="1">
    <location>
        <begin position="32"/>
        <end position="64"/>
    </location>
</feature>
<evidence type="ECO:0000259" key="3">
    <source>
        <dbReference type="Pfam" id="PF14016"/>
    </source>
</evidence>
<evidence type="ECO:0000313" key="4">
    <source>
        <dbReference type="EMBL" id="ACU53756.1"/>
    </source>
</evidence>
<dbReference type="eggNOG" id="ENOG50330G5">
    <property type="taxonomic scope" value="Bacteria"/>
</dbReference>
<dbReference type="Proteomes" id="UP000000771">
    <property type="component" value="Chromosome"/>
</dbReference>
<dbReference type="KEGG" id="afo:Afer_0809"/>
<dbReference type="Pfam" id="PF14016">
    <property type="entry name" value="DUF4232"/>
    <property type="match status" value="1"/>
</dbReference>
<gene>
    <name evidence="4" type="ordered locus">Afer_0809</name>
</gene>
<organism evidence="4 5">
    <name type="scientific">Acidimicrobium ferrooxidans (strain DSM 10331 / JCM 15462 / NBRC 103882 / ICP)</name>
    <dbReference type="NCBI Taxonomy" id="525909"/>
    <lineage>
        <taxon>Bacteria</taxon>
        <taxon>Bacillati</taxon>
        <taxon>Actinomycetota</taxon>
        <taxon>Acidimicrobiia</taxon>
        <taxon>Acidimicrobiales</taxon>
        <taxon>Acidimicrobiaceae</taxon>
        <taxon>Acidimicrobium</taxon>
    </lineage>
</organism>
<protein>
    <recommendedName>
        <fullName evidence="3">DUF4232 domain-containing protein</fullName>
    </recommendedName>
</protein>